<dbReference type="Proteomes" id="UP000250163">
    <property type="component" value="Chromosome MORIYA"/>
</dbReference>
<feature type="domain" description="Polysaccharide chain length determinant N-terminal" evidence="8">
    <location>
        <begin position="53"/>
        <end position="155"/>
    </location>
</feature>
<keyword evidence="3 7" id="KW-0812">Transmembrane</keyword>
<evidence type="ECO:0000256" key="4">
    <source>
        <dbReference type="ARBA" id="ARBA00022989"/>
    </source>
</evidence>
<evidence type="ECO:0000256" key="5">
    <source>
        <dbReference type="ARBA" id="ARBA00023136"/>
    </source>
</evidence>
<name>A0A330LTD3_9GAMM</name>
<evidence type="ECO:0000259" key="9">
    <source>
        <dbReference type="Pfam" id="PF13807"/>
    </source>
</evidence>
<comment type="subcellular location">
    <subcellularLocation>
        <location evidence="1">Cell membrane</location>
        <topology evidence="1">Multi-pass membrane protein</topology>
    </subcellularLocation>
</comment>
<organism evidence="10 11">
    <name type="scientific">Moritella yayanosii</name>
    <dbReference type="NCBI Taxonomy" id="69539"/>
    <lineage>
        <taxon>Bacteria</taxon>
        <taxon>Pseudomonadati</taxon>
        <taxon>Pseudomonadota</taxon>
        <taxon>Gammaproteobacteria</taxon>
        <taxon>Alteromonadales</taxon>
        <taxon>Moritellaceae</taxon>
        <taxon>Moritella</taxon>
    </lineage>
</organism>
<dbReference type="InterPro" id="IPR032807">
    <property type="entry name" value="GNVR"/>
</dbReference>
<feature type="domain" description="Tyrosine-protein kinase G-rich" evidence="9">
    <location>
        <begin position="303"/>
        <end position="345"/>
    </location>
</feature>
<dbReference type="Pfam" id="PF02706">
    <property type="entry name" value="Wzz"/>
    <property type="match status" value="1"/>
</dbReference>
<keyword evidence="4 7" id="KW-1133">Transmembrane helix</keyword>
<evidence type="ECO:0000256" key="3">
    <source>
        <dbReference type="ARBA" id="ARBA00022692"/>
    </source>
</evidence>
<evidence type="ECO:0000313" key="10">
    <source>
        <dbReference type="EMBL" id="SQD80120.1"/>
    </source>
</evidence>
<sequence length="351" mass="38887">MNANNTTDPANNNVNHQVPHTQQVNQQHNQQDNQQPQMQYVMYPPQMAAPADDEIDLKQLFLTIWQGKWLIIVLTALFTIAGIGYALKQPNVYKAEAKLFPAVSEGGGGGLAALAGQFGGLASLAGVNLGGGSADKSVIAMEIMQSRSFVKMFVEKHDLALPIMAAIKWDEANNALVIDDEIYDQVNQTWLLDDDGETLEPTDWQIYKAFKGLISLSQTKDTGLITLAVEHYSPFVAKQWVDWLVQDINALMKATDLQETNSSIEFLQAQLTKTQISDMQTMFYKLIEEQTKTLMLAEVRKEYVFKTLDAAVVPEDKVKPKRALIVVLAGLLGGMLSVAIVLVRGAFRKED</sequence>
<feature type="transmembrane region" description="Helical" evidence="7">
    <location>
        <begin position="69"/>
        <end position="87"/>
    </location>
</feature>
<reference evidence="11" key="1">
    <citation type="submission" date="2018-05" db="EMBL/GenBank/DDBJ databases">
        <authorList>
            <person name="Cea G.-C."/>
            <person name="William W."/>
        </authorList>
    </citation>
    <scope>NUCLEOTIDE SEQUENCE [LARGE SCALE GENOMIC DNA]</scope>
    <source>
        <strain evidence="11">DB21MT 5</strain>
    </source>
</reference>
<dbReference type="InterPro" id="IPR050445">
    <property type="entry name" value="Bact_polysacc_biosynth/exp"/>
</dbReference>
<keyword evidence="2" id="KW-1003">Cell membrane</keyword>
<evidence type="ECO:0000256" key="1">
    <source>
        <dbReference type="ARBA" id="ARBA00004651"/>
    </source>
</evidence>
<evidence type="ECO:0000259" key="8">
    <source>
        <dbReference type="Pfam" id="PF02706"/>
    </source>
</evidence>
<dbReference type="GO" id="GO:0005886">
    <property type="term" value="C:plasma membrane"/>
    <property type="evidence" value="ECO:0007669"/>
    <property type="project" value="UniProtKB-SubCell"/>
</dbReference>
<accession>A0A330LTD3</accession>
<dbReference type="RefSeq" id="WP_232011663.1">
    <property type="nucleotide sequence ID" value="NZ_LS483250.1"/>
</dbReference>
<dbReference type="Pfam" id="PF13807">
    <property type="entry name" value="GNVR"/>
    <property type="match status" value="1"/>
</dbReference>
<feature type="region of interest" description="Disordered" evidence="6">
    <location>
        <begin position="1"/>
        <end position="35"/>
    </location>
</feature>
<protein>
    <submittedName>
        <fullName evidence="10">Putative Chain length determinant protein involved in Lipopolysaccharide biosynthesis</fullName>
    </submittedName>
</protein>
<dbReference type="InterPro" id="IPR003856">
    <property type="entry name" value="LPS_length_determ_N"/>
</dbReference>
<dbReference type="GO" id="GO:0004713">
    <property type="term" value="F:protein tyrosine kinase activity"/>
    <property type="evidence" value="ECO:0007669"/>
    <property type="project" value="TreeGrafter"/>
</dbReference>
<dbReference type="AlphaFoldDB" id="A0A330LTD3"/>
<dbReference type="EMBL" id="LS483250">
    <property type="protein sequence ID" value="SQD80120.1"/>
    <property type="molecule type" value="Genomic_DNA"/>
</dbReference>
<evidence type="ECO:0000256" key="2">
    <source>
        <dbReference type="ARBA" id="ARBA00022475"/>
    </source>
</evidence>
<evidence type="ECO:0000256" key="7">
    <source>
        <dbReference type="SAM" id="Phobius"/>
    </source>
</evidence>
<evidence type="ECO:0000313" key="11">
    <source>
        <dbReference type="Proteomes" id="UP000250163"/>
    </source>
</evidence>
<keyword evidence="5 7" id="KW-0472">Membrane</keyword>
<proteinExistence type="predicted"/>
<dbReference type="KEGG" id="mya:MORIYA_3668"/>
<feature type="transmembrane region" description="Helical" evidence="7">
    <location>
        <begin position="323"/>
        <end position="347"/>
    </location>
</feature>
<evidence type="ECO:0000256" key="6">
    <source>
        <dbReference type="SAM" id="MobiDB-lite"/>
    </source>
</evidence>
<gene>
    <name evidence="10" type="ORF">MORIYA_3668</name>
</gene>
<dbReference type="PANTHER" id="PTHR32309:SF13">
    <property type="entry name" value="FERRIC ENTEROBACTIN TRANSPORT PROTEIN FEPE"/>
    <property type="match status" value="1"/>
</dbReference>
<keyword evidence="11" id="KW-1185">Reference proteome</keyword>
<dbReference type="PANTHER" id="PTHR32309">
    <property type="entry name" value="TYROSINE-PROTEIN KINASE"/>
    <property type="match status" value="1"/>
</dbReference>